<dbReference type="InterPro" id="IPR018490">
    <property type="entry name" value="cNMP-bd_dom_sf"/>
</dbReference>
<reference evidence="2" key="1">
    <citation type="submission" date="2021-02" db="EMBL/GenBank/DDBJ databases">
        <title>Rhodobacter shimadae sp. nov., an aerobic anoxygenic phototrophic bacterium isolated from a hot spring.</title>
        <authorList>
            <person name="Muramatsu S."/>
            <person name="Haruta S."/>
            <person name="Hirose S."/>
            <person name="Hanada S."/>
        </authorList>
    </citation>
    <scope>NUCLEOTIDE SEQUENCE</scope>
    <source>
        <strain evidence="2">N10</strain>
        <plasmid evidence="2">unnamed1</plasmid>
    </source>
</reference>
<keyword evidence="2" id="KW-0614">Plasmid</keyword>
<accession>A0A8G1EE36</accession>
<dbReference type="EMBL" id="CP069371">
    <property type="protein sequence ID" value="QYZ72147.1"/>
    <property type="molecule type" value="Genomic_DNA"/>
</dbReference>
<evidence type="ECO:0000313" key="2">
    <source>
        <dbReference type="EMBL" id="QYZ72147.1"/>
    </source>
</evidence>
<dbReference type="InterPro" id="IPR000595">
    <property type="entry name" value="cNMP-bd_dom"/>
</dbReference>
<feature type="domain" description="Cyclic nucleotide-binding" evidence="1">
    <location>
        <begin position="1"/>
        <end position="76"/>
    </location>
</feature>
<dbReference type="AlphaFoldDB" id="A0A8G1EE36"/>
<dbReference type="Gene3D" id="2.60.120.10">
    <property type="entry name" value="Jelly Rolls"/>
    <property type="match status" value="1"/>
</dbReference>
<gene>
    <name evidence="2" type="ORF">JO391_20360</name>
</gene>
<name>A0A8G1EE36_9RHOB</name>
<dbReference type="KEGG" id="nsm:JO391_20360"/>
<dbReference type="SUPFAM" id="SSF51206">
    <property type="entry name" value="cAMP-binding domain-like"/>
    <property type="match status" value="1"/>
</dbReference>
<evidence type="ECO:0000313" key="3">
    <source>
        <dbReference type="Proteomes" id="UP000826300"/>
    </source>
</evidence>
<keyword evidence="3" id="KW-1185">Reference proteome</keyword>
<organism evidence="2 3">
    <name type="scientific">Neotabrizicola shimadae</name>
    <dbReference type="NCBI Taxonomy" id="2807096"/>
    <lineage>
        <taxon>Bacteria</taxon>
        <taxon>Pseudomonadati</taxon>
        <taxon>Pseudomonadota</taxon>
        <taxon>Alphaproteobacteria</taxon>
        <taxon>Rhodobacterales</taxon>
        <taxon>Paracoccaceae</taxon>
        <taxon>Neotabrizicola</taxon>
    </lineage>
</organism>
<proteinExistence type="predicted"/>
<geneLocation type="plasmid" evidence="2 3">
    <name>unnamed1</name>
</geneLocation>
<protein>
    <submittedName>
        <fullName evidence="2">Crp/Fnr family transcriptional regulator</fullName>
    </submittedName>
</protein>
<dbReference type="RefSeq" id="WP_220664739.1">
    <property type="nucleotide sequence ID" value="NZ_CP069371.1"/>
</dbReference>
<evidence type="ECO:0000259" key="1">
    <source>
        <dbReference type="PROSITE" id="PS50042"/>
    </source>
</evidence>
<dbReference type="Proteomes" id="UP000826300">
    <property type="component" value="Plasmid unnamed1"/>
</dbReference>
<dbReference type="PROSITE" id="PS50042">
    <property type="entry name" value="CNMP_BINDING_3"/>
    <property type="match status" value="1"/>
</dbReference>
<dbReference type="Pfam" id="PF00027">
    <property type="entry name" value="cNMP_binding"/>
    <property type="match status" value="1"/>
</dbReference>
<dbReference type="InterPro" id="IPR014710">
    <property type="entry name" value="RmlC-like_jellyroll"/>
</dbReference>
<dbReference type="CDD" id="cd00038">
    <property type="entry name" value="CAP_ED"/>
    <property type="match status" value="1"/>
</dbReference>
<sequence length="180" mass="19396">MIAIMPDDLFPLFDGGFSRTLARDESLFLTGAPVRSMFLVTEGQVDLIRHTQSGLRILLHRAGTGAVLAEASAYSNAYHCDGTAACPAQVQSIALGTFRARLDASPDWAKAWAASLAHGLQGSRLNAAIRSMRTVEERLEAWLAGGKALPPKGQWSTLAETLGVTREALYRELSKRQDAG</sequence>